<gene>
    <name evidence="5" type="ORF">D9758_003121</name>
</gene>
<dbReference type="EMBL" id="JAACJM010000014">
    <property type="protein sequence ID" value="KAF5368987.1"/>
    <property type="molecule type" value="Genomic_DNA"/>
</dbReference>
<keyword evidence="2" id="KW-0344">Guanine-nucleotide releasing factor</keyword>
<dbReference type="PANTHER" id="PTHR12425:SF5">
    <property type="entry name" value="SYNEMBRYN"/>
    <property type="match status" value="1"/>
</dbReference>
<comment type="similarity">
    <text evidence="1">Belongs to the synembryn family.</text>
</comment>
<keyword evidence="6" id="KW-1185">Reference proteome</keyword>
<organism evidence="5 6">
    <name type="scientific">Tetrapyrgos nigripes</name>
    <dbReference type="NCBI Taxonomy" id="182062"/>
    <lineage>
        <taxon>Eukaryota</taxon>
        <taxon>Fungi</taxon>
        <taxon>Dikarya</taxon>
        <taxon>Basidiomycota</taxon>
        <taxon>Agaricomycotina</taxon>
        <taxon>Agaricomycetes</taxon>
        <taxon>Agaricomycetidae</taxon>
        <taxon>Agaricales</taxon>
        <taxon>Marasmiineae</taxon>
        <taxon>Marasmiaceae</taxon>
        <taxon>Tetrapyrgos</taxon>
    </lineage>
</organism>
<evidence type="ECO:0000256" key="4">
    <source>
        <dbReference type="SAM" id="MobiDB-lite"/>
    </source>
</evidence>
<sequence>MADIIEAYESLSSTSPRTQVADVLQSIIGNNTIRSKSAGSKSRLNARGLSSPSQCPTHRQLCRSDAAHALLAVKTLGKNPSGSEYLATAPALSTFLSLANSFRDDIDASCEALRCIANTMLLFEQARRTLTTKEVGGGEAVLAMLEKAITPDQLFILSRILFLATASPSSFLISLIEDKRHGRNVIDIISLKLDTAMISILSGQRMAREAMTDLLKFTFNLLLHYPKLAESESQANGTKGGGDLWHPRLDAVLSPLLRVYHTLPPTFPAPLIAPLTHAIHTLITIPITPSLRPLWYGRSQQFPSGRASLSGYRPKSKSYEQQRSTTSIQAELIHHPKLDRALSVLSAGRRPMSRSPSPNAQARRSMSANSSPSGMNFDVVLRTQDLLEISFMYYFPSNTPPDDLGLRESFKKDLTTAGISPNTTLDDILSPLVVLATRLCKGDGQAKWRNAGMDYTRGSRQDWPPSVYHKRLKESVGELLYAVSDSDPSTLAALFGYGHVAGFLFNKRCHECASTTNNIEIWFLGQSGDQPYDWYIYFSSCDATPAEEMTEEEKEQEMEKLFVLFDRLEKTGSLPPTRIQCTRR</sequence>
<name>A0A8H5GQ74_9AGAR</name>
<feature type="region of interest" description="Disordered" evidence="4">
    <location>
        <begin position="347"/>
        <end position="373"/>
    </location>
</feature>
<reference evidence="5 6" key="1">
    <citation type="journal article" date="2020" name="ISME J.">
        <title>Uncovering the hidden diversity of litter-decomposition mechanisms in mushroom-forming fungi.</title>
        <authorList>
            <person name="Floudas D."/>
            <person name="Bentzer J."/>
            <person name="Ahren D."/>
            <person name="Johansson T."/>
            <person name="Persson P."/>
            <person name="Tunlid A."/>
        </authorList>
    </citation>
    <scope>NUCLEOTIDE SEQUENCE [LARGE SCALE GENOMIC DNA]</scope>
    <source>
        <strain evidence="5 6">CBS 291.85</strain>
    </source>
</reference>
<evidence type="ECO:0000256" key="1">
    <source>
        <dbReference type="ARBA" id="ARBA00009049"/>
    </source>
</evidence>
<proteinExistence type="inferred from homology"/>
<accession>A0A8H5GQ74</accession>
<evidence type="ECO:0000256" key="2">
    <source>
        <dbReference type="ARBA" id="ARBA00022658"/>
    </source>
</evidence>
<dbReference type="Pfam" id="PF10165">
    <property type="entry name" value="Ric8"/>
    <property type="match status" value="3"/>
</dbReference>
<dbReference type="GO" id="GO:0005737">
    <property type="term" value="C:cytoplasm"/>
    <property type="evidence" value="ECO:0007669"/>
    <property type="project" value="TreeGrafter"/>
</dbReference>
<dbReference type="GO" id="GO:0007186">
    <property type="term" value="P:G protein-coupled receptor signaling pathway"/>
    <property type="evidence" value="ECO:0007669"/>
    <property type="project" value="TreeGrafter"/>
</dbReference>
<dbReference type="Proteomes" id="UP000559256">
    <property type="component" value="Unassembled WGS sequence"/>
</dbReference>
<dbReference type="PANTHER" id="PTHR12425">
    <property type="entry name" value="SYNEMBRYN"/>
    <property type="match status" value="1"/>
</dbReference>
<dbReference type="InterPro" id="IPR019318">
    <property type="entry name" value="Gua_nucleotide_exch_fac_Ric8"/>
</dbReference>
<evidence type="ECO:0000313" key="5">
    <source>
        <dbReference type="EMBL" id="KAF5368987.1"/>
    </source>
</evidence>
<protein>
    <submittedName>
        <fullName evidence="5">Uncharacterized protein</fullName>
    </submittedName>
</protein>
<comment type="caution">
    <text evidence="5">The sequence shown here is derived from an EMBL/GenBank/DDBJ whole genome shotgun (WGS) entry which is preliminary data.</text>
</comment>
<dbReference type="GO" id="GO:0001965">
    <property type="term" value="F:G-protein alpha-subunit binding"/>
    <property type="evidence" value="ECO:0007669"/>
    <property type="project" value="TreeGrafter"/>
</dbReference>
<dbReference type="GO" id="GO:0005085">
    <property type="term" value="F:guanyl-nucleotide exchange factor activity"/>
    <property type="evidence" value="ECO:0007669"/>
    <property type="project" value="UniProtKB-KW"/>
</dbReference>
<keyword evidence="3" id="KW-0143">Chaperone</keyword>
<dbReference type="AlphaFoldDB" id="A0A8H5GQ74"/>
<evidence type="ECO:0000313" key="6">
    <source>
        <dbReference type="Proteomes" id="UP000559256"/>
    </source>
</evidence>
<evidence type="ECO:0000256" key="3">
    <source>
        <dbReference type="ARBA" id="ARBA00023186"/>
    </source>
</evidence>
<feature type="compositionally biased region" description="Polar residues" evidence="4">
    <location>
        <begin position="354"/>
        <end position="373"/>
    </location>
</feature>
<dbReference type="OrthoDB" id="5585685at2759"/>